<dbReference type="EMBL" id="JAATEL010000021">
    <property type="protein sequence ID" value="NJP16318.1"/>
    <property type="molecule type" value="Genomic_DNA"/>
</dbReference>
<keyword evidence="3" id="KW-1185">Reference proteome</keyword>
<accession>A0ABX0YV56</accession>
<dbReference type="Pfam" id="PF21806">
    <property type="entry name" value="DUF6879"/>
    <property type="match status" value="1"/>
</dbReference>
<evidence type="ECO:0000259" key="1">
    <source>
        <dbReference type="Pfam" id="PF21806"/>
    </source>
</evidence>
<dbReference type="Proteomes" id="UP000635996">
    <property type="component" value="Unassembled WGS sequence"/>
</dbReference>
<dbReference type="InterPro" id="IPR049244">
    <property type="entry name" value="DUF6879"/>
</dbReference>
<feature type="domain" description="DUF6879" evidence="1">
    <location>
        <begin position="8"/>
        <end position="170"/>
    </location>
</feature>
<gene>
    <name evidence="2" type="ORF">HCJ95_19060</name>
</gene>
<evidence type="ECO:0000313" key="2">
    <source>
        <dbReference type="EMBL" id="NJP16318.1"/>
    </source>
</evidence>
<comment type="caution">
    <text evidence="2">The sequence shown here is derived from an EMBL/GenBank/DDBJ whole genome shotgun (WGS) entry which is preliminary data.</text>
</comment>
<dbReference type="RefSeq" id="WP_125496907.1">
    <property type="nucleotide sequence ID" value="NZ_BMVZ01000021.1"/>
</dbReference>
<reference evidence="2 3" key="1">
    <citation type="submission" date="2020-03" db="EMBL/GenBank/DDBJ databases">
        <title>WGS of actinomycetes isolated from Thailand.</title>
        <authorList>
            <person name="Thawai C."/>
        </authorList>
    </citation>
    <scope>NUCLEOTIDE SEQUENCE [LARGE SCALE GENOMIC DNA]</scope>
    <source>
        <strain evidence="2 3">NBRC 13905</strain>
    </source>
</reference>
<proteinExistence type="predicted"/>
<protein>
    <recommendedName>
        <fullName evidence="1">DUF6879 domain-containing protein</fullName>
    </recommendedName>
</protein>
<sequence>MTTSSKTLGDLFDSFRHEAFRLETLADYSKSGNVDAYQVYLAGEPQPDDYNAGWVEELRSHTEKGKRIYRVHILSRPLSDYLCFELGWGYRKNMTGGEEFFILDITEKPNPLAGVPDFWCFDSESVAVMNYDEAGKYLGSEVLGPEQAAEFMRYRDTALAQAEPFTEWWAKYGT</sequence>
<organism evidence="2 3">
    <name type="scientific">Streptomyces thermoviolaceus subsp. thermoviolaceus</name>
    <dbReference type="NCBI Taxonomy" id="66860"/>
    <lineage>
        <taxon>Bacteria</taxon>
        <taxon>Bacillati</taxon>
        <taxon>Actinomycetota</taxon>
        <taxon>Actinomycetes</taxon>
        <taxon>Kitasatosporales</taxon>
        <taxon>Streptomycetaceae</taxon>
        <taxon>Streptomyces</taxon>
    </lineage>
</organism>
<evidence type="ECO:0000313" key="3">
    <source>
        <dbReference type="Proteomes" id="UP000635996"/>
    </source>
</evidence>
<name>A0ABX0YV56_STRTL</name>